<dbReference type="GO" id="GO:0016020">
    <property type="term" value="C:membrane"/>
    <property type="evidence" value="ECO:0007669"/>
    <property type="project" value="UniProtKB-SubCell"/>
</dbReference>
<evidence type="ECO:0000256" key="5">
    <source>
        <dbReference type="ARBA" id="ARBA00023136"/>
    </source>
</evidence>
<dbReference type="SUPFAM" id="SSF54523">
    <property type="entry name" value="Pili subunits"/>
    <property type="match status" value="1"/>
</dbReference>
<dbReference type="PANTHER" id="PTHR30093:SF44">
    <property type="entry name" value="TYPE II SECRETION SYSTEM CORE PROTEIN G"/>
    <property type="match status" value="1"/>
</dbReference>
<dbReference type="GO" id="GO:0015628">
    <property type="term" value="P:protein secretion by the type II secretion system"/>
    <property type="evidence" value="ECO:0007669"/>
    <property type="project" value="InterPro"/>
</dbReference>
<protein>
    <submittedName>
        <fullName evidence="7">Type II secretion system protein G</fullName>
    </submittedName>
</protein>
<keyword evidence="3 6" id="KW-0812">Transmembrane</keyword>
<evidence type="ECO:0000256" key="2">
    <source>
        <dbReference type="ARBA" id="ARBA00022481"/>
    </source>
</evidence>
<dbReference type="NCBIfam" id="TIGR02532">
    <property type="entry name" value="IV_pilin_GFxxxE"/>
    <property type="match status" value="1"/>
</dbReference>
<dbReference type="PRINTS" id="PR00813">
    <property type="entry name" value="BCTERIALGSPG"/>
</dbReference>
<dbReference type="InterPro" id="IPR000983">
    <property type="entry name" value="Bac_GSPG_pilin"/>
</dbReference>
<keyword evidence="4 6" id="KW-1133">Transmembrane helix</keyword>
<evidence type="ECO:0000313" key="8">
    <source>
        <dbReference type="Proteomes" id="UP000317369"/>
    </source>
</evidence>
<keyword evidence="5 6" id="KW-0472">Membrane</keyword>
<evidence type="ECO:0000256" key="3">
    <source>
        <dbReference type="ARBA" id="ARBA00022692"/>
    </source>
</evidence>
<keyword evidence="2" id="KW-0488">Methylation</keyword>
<sequence>MNRLLHRGFTLVEILIVVVILAILASIVIPQLSRAGEQARENSLAMSLYRIRQQLEIYRNQHNGHYPSLDQFDNQMLKMSNESGDTAEIGTDGYLLGPYLQEVPVNPFTSKKTIGIGEVGTSDWYYNELTGDFAANNSEKAAKF</sequence>
<dbReference type="KEGG" id="pcor:KS4_06340"/>
<dbReference type="AlphaFoldDB" id="A0A517YQU8"/>
<dbReference type="RefSeq" id="WP_145074432.1">
    <property type="nucleotide sequence ID" value="NZ_CP036425.1"/>
</dbReference>
<reference evidence="7 8" key="1">
    <citation type="submission" date="2019-02" db="EMBL/GenBank/DDBJ databases">
        <title>Deep-cultivation of Planctomycetes and their phenomic and genomic characterization uncovers novel biology.</title>
        <authorList>
            <person name="Wiegand S."/>
            <person name="Jogler M."/>
            <person name="Boedeker C."/>
            <person name="Pinto D."/>
            <person name="Vollmers J."/>
            <person name="Rivas-Marin E."/>
            <person name="Kohn T."/>
            <person name="Peeters S.H."/>
            <person name="Heuer A."/>
            <person name="Rast P."/>
            <person name="Oberbeckmann S."/>
            <person name="Bunk B."/>
            <person name="Jeske O."/>
            <person name="Meyerdierks A."/>
            <person name="Storesund J.E."/>
            <person name="Kallscheuer N."/>
            <person name="Luecker S."/>
            <person name="Lage O.M."/>
            <person name="Pohl T."/>
            <person name="Merkel B.J."/>
            <person name="Hornburger P."/>
            <person name="Mueller R.-W."/>
            <person name="Bruemmer F."/>
            <person name="Labrenz M."/>
            <person name="Spormann A.M."/>
            <person name="Op den Camp H."/>
            <person name="Overmann J."/>
            <person name="Amann R."/>
            <person name="Jetten M.S.M."/>
            <person name="Mascher T."/>
            <person name="Medema M.H."/>
            <person name="Devos D.P."/>
            <person name="Kaster A.-K."/>
            <person name="Ovreas L."/>
            <person name="Rohde M."/>
            <person name="Galperin M.Y."/>
            <person name="Jogler C."/>
        </authorList>
    </citation>
    <scope>NUCLEOTIDE SEQUENCE [LARGE SCALE GENOMIC DNA]</scope>
    <source>
        <strain evidence="7 8">KS4</strain>
    </source>
</reference>
<dbReference type="InterPro" id="IPR045584">
    <property type="entry name" value="Pilin-like"/>
</dbReference>
<evidence type="ECO:0000256" key="1">
    <source>
        <dbReference type="ARBA" id="ARBA00004167"/>
    </source>
</evidence>
<feature type="transmembrane region" description="Helical" evidence="6">
    <location>
        <begin position="12"/>
        <end position="32"/>
    </location>
</feature>
<dbReference type="Gene3D" id="3.30.700.10">
    <property type="entry name" value="Glycoprotein, Type 4 Pilin"/>
    <property type="match status" value="1"/>
</dbReference>
<dbReference type="InterPro" id="IPR012902">
    <property type="entry name" value="N_methyl_site"/>
</dbReference>
<organism evidence="7 8">
    <name type="scientific">Poriferisphaera corsica</name>
    <dbReference type="NCBI Taxonomy" id="2528020"/>
    <lineage>
        <taxon>Bacteria</taxon>
        <taxon>Pseudomonadati</taxon>
        <taxon>Planctomycetota</taxon>
        <taxon>Phycisphaerae</taxon>
        <taxon>Phycisphaerales</taxon>
        <taxon>Phycisphaeraceae</taxon>
        <taxon>Poriferisphaera</taxon>
    </lineage>
</organism>
<dbReference type="OrthoDB" id="214451at2"/>
<gene>
    <name evidence="7" type="primary">xcpT_1</name>
    <name evidence="7" type="ORF">KS4_06340</name>
</gene>
<dbReference type="EMBL" id="CP036425">
    <property type="protein sequence ID" value="QDU32600.1"/>
    <property type="molecule type" value="Genomic_DNA"/>
</dbReference>
<dbReference type="GO" id="GO:0015627">
    <property type="term" value="C:type II protein secretion system complex"/>
    <property type="evidence" value="ECO:0007669"/>
    <property type="project" value="InterPro"/>
</dbReference>
<dbReference type="Pfam" id="PF07963">
    <property type="entry name" value="N_methyl"/>
    <property type="match status" value="1"/>
</dbReference>
<dbReference type="PROSITE" id="PS00409">
    <property type="entry name" value="PROKAR_NTER_METHYL"/>
    <property type="match status" value="1"/>
</dbReference>
<name>A0A517YQU8_9BACT</name>
<evidence type="ECO:0000256" key="4">
    <source>
        <dbReference type="ARBA" id="ARBA00022989"/>
    </source>
</evidence>
<proteinExistence type="predicted"/>
<keyword evidence="8" id="KW-1185">Reference proteome</keyword>
<comment type="subcellular location">
    <subcellularLocation>
        <location evidence="1">Membrane</location>
        <topology evidence="1">Single-pass membrane protein</topology>
    </subcellularLocation>
</comment>
<evidence type="ECO:0000256" key="6">
    <source>
        <dbReference type="SAM" id="Phobius"/>
    </source>
</evidence>
<accession>A0A517YQU8</accession>
<evidence type="ECO:0000313" key="7">
    <source>
        <dbReference type="EMBL" id="QDU32600.1"/>
    </source>
</evidence>
<dbReference type="Proteomes" id="UP000317369">
    <property type="component" value="Chromosome"/>
</dbReference>
<dbReference type="PANTHER" id="PTHR30093">
    <property type="entry name" value="GENERAL SECRETION PATHWAY PROTEIN G"/>
    <property type="match status" value="1"/>
</dbReference>